<evidence type="ECO:0000313" key="3">
    <source>
        <dbReference type="Proteomes" id="UP000020681"/>
    </source>
</evidence>
<dbReference type="Proteomes" id="UP000020681">
    <property type="component" value="Unassembled WGS sequence"/>
</dbReference>
<accession>A0ABP3A9W2</accession>
<comment type="caution">
    <text evidence="2">The sequence shown here is derived from an EMBL/GenBank/DDBJ whole genome shotgun (WGS) entry which is preliminary data.</text>
</comment>
<name>A0ABP3A9W2_MYCUL</name>
<evidence type="ECO:0000313" key="2">
    <source>
        <dbReference type="EMBL" id="EUA87649.1"/>
    </source>
</evidence>
<dbReference type="EMBL" id="JAOL01000159">
    <property type="protein sequence ID" value="EUA87649.1"/>
    <property type="molecule type" value="Genomic_DNA"/>
</dbReference>
<organism evidence="2 3">
    <name type="scientific">Mycobacterium ulcerans str. Harvey</name>
    <dbReference type="NCBI Taxonomy" id="1299332"/>
    <lineage>
        <taxon>Bacteria</taxon>
        <taxon>Bacillati</taxon>
        <taxon>Actinomycetota</taxon>
        <taxon>Actinomycetes</taxon>
        <taxon>Mycobacteriales</taxon>
        <taxon>Mycobacteriaceae</taxon>
        <taxon>Mycobacterium</taxon>
        <taxon>Mycobacterium ulcerans group</taxon>
    </lineage>
</organism>
<reference evidence="2 3" key="1">
    <citation type="submission" date="2014-01" db="EMBL/GenBank/DDBJ databases">
        <authorList>
            <person name="Dobos K."/>
            <person name="Lenaerts A."/>
            <person name="Ordway D."/>
            <person name="DeGroote M.A."/>
            <person name="Parker T."/>
            <person name="Sizemore C."/>
            <person name="Tallon L.J."/>
            <person name="Sadzewicz L.K."/>
            <person name="Sengamalay N."/>
            <person name="Fraser C.M."/>
            <person name="Hine E."/>
            <person name="Shefchek K.A."/>
            <person name="Das S.P."/>
            <person name="Tettelin H."/>
        </authorList>
    </citation>
    <scope>NUCLEOTIDE SEQUENCE [LARGE SCALE GENOMIC DNA]</scope>
    <source>
        <strain evidence="2 3">Harvey</strain>
    </source>
</reference>
<gene>
    <name evidence="2" type="ORF">I551_5893</name>
</gene>
<sequence>MTAPAPCRAGAPPSTREGPSITASPRQISSASRHQHQTGARQISARYWCAFPPETLMDPRHAEVRGRAAPRGIARHYDGDHFEIYHRPLVDSLLADQTAFLREYLHVEDT</sequence>
<protein>
    <submittedName>
        <fullName evidence="2">Uncharacterized protein</fullName>
    </submittedName>
</protein>
<keyword evidence="3" id="KW-1185">Reference proteome</keyword>
<evidence type="ECO:0000256" key="1">
    <source>
        <dbReference type="SAM" id="MobiDB-lite"/>
    </source>
</evidence>
<feature type="compositionally biased region" description="Polar residues" evidence="1">
    <location>
        <begin position="21"/>
        <end position="39"/>
    </location>
</feature>
<proteinExistence type="predicted"/>
<feature type="region of interest" description="Disordered" evidence="1">
    <location>
        <begin position="1"/>
        <end position="39"/>
    </location>
</feature>